<reference evidence="1" key="1">
    <citation type="submission" date="2019-11" db="UniProtKB">
        <authorList>
            <consortium name="WormBaseParasite"/>
        </authorList>
    </citation>
    <scope>IDENTIFICATION</scope>
</reference>
<name>A0A5K3G226_MESCO</name>
<dbReference type="AlphaFoldDB" id="A0A5K3G226"/>
<accession>A0A5K3G226</accession>
<dbReference type="WBParaSite" id="MCU_014775-RA">
    <property type="protein sequence ID" value="MCU_014775-RA"/>
    <property type="gene ID" value="MCU_014775"/>
</dbReference>
<proteinExistence type="predicted"/>
<evidence type="ECO:0000313" key="1">
    <source>
        <dbReference type="WBParaSite" id="MCU_014775-RA"/>
    </source>
</evidence>
<organism evidence="1">
    <name type="scientific">Mesocestoides corti</name>
    <name type="common">Flatworm</name>
    <dbReference type="NCBI Taxonomy" id="53468"/>
    <lineage>
        <taxon>Eukaryota</taxon>
        <taxon>Metazoa</taxon>
        <taxon>Spiralia</taxon>
        <taxon>Lophotrochozoa</taxon>
        <taxon>Platyhelminthes</taxon>
        <taxon>Cestoda</taxon>
        <taxon>Eucestoda</taxon>
        <taxon>Cyclophyllidea</taxon>
        <taxon>Mesocestoididae</taxon>
        <taxon>Mesocestoides</taxon>
    </lineage>
</organism>
<protein>
    <submittedName>
        <fullName evidence="1">Uncharacterized protein</fullName>
    </submittedName>
</protein>
<sequence>MQMPRSGRTRRRSKFPLLRVLLNPQLLDQQKHVASCRSRVPRTCPISTGTPISWKCLRTNSQAGMRNSKSRITHRRMHHTHSLLLAFLTAPFMREARFRTHNPRFPKLTQDRAYPPVWIMLPIKLICPTRPNST</sequence>